<dbReference type="Pfam" id="PF00355">
    <property type="entry name" value="Rieske"/>
    <property type="match status" value="1"/>
</dbReference>
<accession>A0ABZ1YUW3</accession>
<dbReference type="Gene3D" id="3.30.9.10">
    <property type="entry name" value="D-Amino Acid Oxidase, subunit A, domain 2"/>
    <property type="match status" value="1"/>
</dbReference>
<evidence type="ECO:0000256" key="4">
    <source>
        <dbReference type="ARBA" id="ARBA00023014"/>
    </source>
</evidence>
<dbReference type="RefSeq" id="WP_329409483.1">
    <property type="nucleotide sequence ID" value="NZ_CP109441.1"/>
</dbReference>
<feature type="domain" description="Rieske" evidence="5">
    <location>
        <begin position="416"/>
        <end position="494"/>
    </location>
</feature>
<dbReference type="PRINTS" id="PR00411">
    <property type="entry name" value="PNDRDTASEI"/>
</dbReference>
<dbReference type="Gene3D" id="2.102.10.10">
    <property type="entry name" value="Rieske [2Fe-2S] iron-sulphur domain"/>
    <property type="match status" value="1"/>
</dbReference>
<evidence type="ECO:0000256" key="3">
    <source>
        <dbReference type="ARBA" id="ARBA00023004"/>
    </source>
</evidence>
<gene>
    <name evidence="6" type="ORF">OG563_44035</name>
</gene>
<dbReference type="Proteomes" id="UP001432062">
    <property type="component" value="Chromosome"/>
</dbReference>
<keyword evidence="3" id="KW-0408">Iron</keyword>
<evidence type="ECO:0000259" key="5">
    <source>
        <dbReference type="PROSITE" id="PS51296"/>
    </source>
</evidence>
<evidence type="ECO:0000313" key="6">
    <source>
        <dbReference type="EMBL" id="WUV45971.1"/>
    </source>
</evidence>
<keyword evidence="4" id="KW-0411">Iron-sulfur</keyword>
<dbReference type="Gene3D" id="3.50.50.60">
    <property type="entry name" value="FAD/NAD(P)-binding domain"/>
    <property type="match status" value="1"/>
</dbReference>
<dbReference type="InterPro" id="IPR006076">
    <property type="entry name" value="FAD-dep_OxRdtase"/>
</dbReference>
<dbReference type="PANTHER" id="PTHR13847">
    <property type="entry name" value="SARCOSINE DEHYDROGENASE-RELATED"/>
    <property type="match status" value="1"/>
</dbReference>
<dbReference type="Pfam" id="PF01266">
    <property type="entry name" value="DAO"/>
    <property type="match status" value="1"/>
</dbReference>
<evidence type="ECO:0000256" key="2">
    <source>
        <dbReference type="ARBA" id="ARBA00022723"/>
    </source>
</evidence>
<dbReference type="EMBL" id="CP109441">
    <property type="protein sequence ID" value="WUV45971.1"/>
    <property type="molecule type" value="Genomic_DNA"/>
</dbReference>
<evidence type="ECO:0000256" key="1">
    <source>
        <dbReference type="ARBA" id="ARBA00022714"/>
    </source>
</evidence>
<dbReference type="PROSITE" id="PS51296">
    <property type="entry name" value="RIESKE"/>
    <property type="match status" value="1"/>
</dbReference>
<dbReference type="InterPro" id="IPR036922">
    <property type="entry name" value="Rieske_2Fe-2S_sf"/>
</dbReference>
<dbReference type="SUPFAM" id="SSF50022">
    <property type="entry name" value="ISP domain"/>
    <property type="match status" value="1"/>
</dbReference>
<keyword evidence="7" id="KW-1185">Reference proteome</keyword>
<organism evidence="6 7">
    <name type="scientific">Nocardia vinacea</name>
    <dbReference type="NCBI Taxonomy" id="96468"/>
    <lineage>
        <taxon>Bacteria</taxon>
        <taxon>Bacillati</taxon>
        <taxon>Actinomycetota</taxon>
        <taxon>Actinomycetes</taxon>
        <taxon>Mycobacteriales</taxon>
        <taxon>Nocardiaceae</taxon>
        <taxon>Nocardia</taxon>
    </lineage>
</organism>
<dbReference type="InterPro" id="IPR017941">
    <property type="entry name" value="Rieske_2Fe-2S"/>
</dbReference>
<dbReference type="PANTHER" id="PTHR13847:SF274">
    <property type="entry name" value="RIESKE 2FE-2S IRON-SULFUR PROTEIN YHFW-RELATED"/>
    <property type="match status" value="1"/>
</dbReference>
<name>A0ABZ1YUW3_9NOCA</name>
<proteinExistence type="predicted"/>
<keyword evidence="2" id="KW-0479">Metal-binding</keyword>
<keyword evidence="1" id="KW-0001">2Fe-2S</keyword>
<evidence type="ECO:0000313" key="7">
    <source>
        <dbReference type="Proteomes" id="UP001432062"/>
    </source>
</evidence>
<reference evidence="6" key="1">
    <citation type="submission" date="2022-10" db="EMBL/GenBank/DDBJ databases">
        <title>The complete genomes of actinobacterial strains from the NBC collection.</title>
        <authorList>
            <person name="Joergensen T.S."/>
            <person name="Alvarez Arevalo M."/>
            <person name="Sterndorff E.B."/>
            <person name="Faurdal D."/>
            <person name="Vuksanovic O."/>
            <person name="Mourched A.-S."/>
            <person name="Charusanti P."/>
            <person name="Shaw S."/>
            <person name="Blin K."/>
            <person name="Weber T."/>
        </authorList>
    </citation>
    <scope>NUCLEOTIDE SEQUENCE</scope>
    <source>
        <strain evidence="6">NBC_01482</strain>
    </source>
</reference>
<dbReference type="InterPro" id="IPR036188">
    <property type="entry name" value="FAD/NAD-bd_sf"/>
</dbReference>
<dbReference type="SUPFAM" id="SSF51905">
    <property type="entry name" value="FAD/NAD(P)-binding domain"/>
    <property type="match status" value="1"/>
</dbReference>
<protein>
    <submittedName>
        <fullName evidence="6">FAD-dependent oxidoreductase</fullName>
    </submittedName>
</protein>
<sequence length="507" mass="53999">MRSLWLNDAEVPARLRLTPGLRFDTVVIGAGLTGLVTALLLAESGVDVAVLESKRVGAGTTGASTAKVSLLQGIRAQRIRGRHGDRAVSDYVEANREGQQWLLRYCAEHSVPVQRVPALTYAQSKAEMSAVQREYEATRAAGLATTLVEELDMPFPAHGAVRLDNQAQLDPMALLASLAADIESRGAPIFESTRAKGVHSGEHDQLVIETEHGDLVARTIILATGTPILDRGGFFARLTAERSYLSAFRVAEPIPHGMFISAGEPTRSLRYTPGPDGAELLLVGGNGHVVGRTNAASRRVDELIAWTQRCFPTAEPLQSWSAQDYHPVDELPYVGPLLPGQNHILLATGYAKWGLTNGIAAALALVGRVNGKPPQWADTFASWRPSELKSIPAAVFANSSVAQQLSFGWLRILGTGLGAAPAEGSGRVQRHGLRPTAVCTVDGATTEVSAVCPHLGGIVRWNDAEQSWDCPLHGSRFAADGTLLEGPATDSLTPIAGPFPGPESRQL</sequence>